<evidence type="ECO:0000313" key="5">
    <source>
        <dbReference type="EMBL" id="RWQ98911.1"/>
    </source>
</evidence>
<dbReference type="PANTHER" id="PTHR17178:SF0">
    <property type="entry name" value="SERGLYCIN"/>
    <property type="match status" value="1"/>
</dbReference>
<dbReference type="CDD" id="cd00054">
    <property type="entry name" value="EGF_CA"/>
    <property type="match status" value="1"/>
</dbReference>
<name>A0A443I4G5_BYSSP</name>
<dbReference type="EMBL" id="RCNU01000001">
    <property type="protein sequence ID" value="RWQ98911.1"/>
    <property type="molecule type" value="Genomic_DNA"/>
</dbReference>
<organism evidence="5 6">
    <name type="scientific">Byssochlamys spectabilis</name>
    <name type="common">Paecilomyces variotii</name>
    <dbReference type="NCBI Taxonomy" id="264951"/>
    <lineage>
        <taxon>Eukaryota</taxon>
        <taxon>Fungi</taxon>
        <taxon>Dikarya</taxon>
        <taxon>Ascomycota</taxon>
        <taxon>Pezizomycotina</taxon>
        <taxon>Eurotiomycetes</taxon>
        <taxon>Eurotiomycetidae</taxon>
        <taxon>Eurotiales</taxon>
        <taxon>Thermoascaceae</taxon>
        <taxon>Paecilomyces</taxon>
    </lineage>
</organism>
<feature type="transmembrane region" description="Helical" evidence="3">
    <location>
        <begin position="631"/>
        <end position="655"/>
    </location>
</feature>
<dbReference type="Gene3D" id="2.10.25.10">
    <property type="entry name" value="Laminin"/>
    <property type="match status" value="1"/>
</dbReference>
<feature type="compositionally biased region" description="Polar residues" evidence="2">
    <location>
        <begin position="795"/>
        <end position="804"/>
    </location>
</feature>
<feature type="compositionally biased region" description="Basic and acidic residues" evidence="2">
    <location>
        <begin position="28"/>
        <end position="42"/>
    </location>
</feature>
<accession>A0A443I4G5</accession>
<dbReference type="RefSeq" id="XP_028488556.1">
    <property type="nucleotide sequence ID" value="XM_028627604.1"/>
</dbReference>
<feature type="region of interest" description="Disordered" evidence="2">
    <location>
        <begin position="260"/>
        <end position="403"/>
    </location>
</feature>
<dbReference type="AlphaFoldDB" id="A0A443I4G5"/>
<evidence type="ECO:0000256" key="1">
    <source>
        <dbReference type="PROSITE-ProRule" id="PRU00076"/>
    </source>
</evidence>
<dbReference type="PROSITE" id="PS00022">
    <property type="entry name" value="EGF_1"/>
    <property type="match status" value="1"/>
</dbReference>
<dbReference type="InterPro" id="IPR000742">
    <property type="entry name" value="EGF"/>
</dbReference>
<feature type="region of interest" description="Disordered" evidence="2">
    <location>
        <begin position="786"/>
        <end position="836"/>
    </location>
</feature>
<feature type="disulfide bond" evidence="1">
    <location>
        <begin position="698"/>
        <end position="707"/>
    </location>
</feature>
<evidence type="ECO:0000256" key="2">
    <source>
        <dbReference type="SAM" id="MobiDB-lite"/>
    </source>
</evidence>
<feature type="compositionally biased region" description="Polar residues" evidence="2">
    <location>
        <begin position="129"/>
        <end position="140"/>
    </location>
</feature>
<feature type="compositionally biased region" description="Basic and acidic residues" evidence="2">
    <location>
        <begin position="453"/>
        <end position="465"/>
    </location>
</feature>
<feature type="region of interest" description="Disordered" evidence="2">
    <location>
        <begin position="1"/>
        <end position="232"/>
    </location>
</feature>
<evidence type="ECO:0000313" key="6">
    <source>
        <dbReference type="Proteomes" id="UP000283841"/>
    </source>
</evidence>
<gene>
    <name evidence="5" type="ORF">C8Q69DRAFT_3805</name>
</gene>
<feature type="region of interest" description="Disordered" evidence="2">
    <location>
        <begin position="448"/>
        <end position="487"/>
    </location>
</feature>
<dbReference type="Proteomes" id="UP000283841">
    <property type="component" value="Unassembled WGS sequence"/>
</dbReference>
<proteinExistence type="predicted"/>
<protein>
    <recommendedName>
        <fullName evidence="4">EGF-like domain-containing protein</fullName>
    </recommendedName>
</protein>
<dbReference type="STRING" id="264951.A0A443I4G5"/>
<dbReference type="VEuPathDB" id="FungiDB:C8Q69DRAFT_3805"/>
<feature type="compositionally biased region" description="Low complexity" evidence="2">
    <location>
        <begin position="823"/>
        <end position="836"/>
    </location>
</feature>
<feature type="compositionally biased region" description="Polar residues" evidence="2">
    <location>
        <begin position="581"/>
        <end position="617"/>
    </location>
</feature>
<keyword evidence="3" id="KW-0812">Transmembrane</keyword>
<feature type="domain" description="EGF-like" evidence="4">
    <location>
        <begin position="672"/>
        <end position="708"/>
    </location>
</feature>
<dbReference type="PANTHER" id="PTHR17178">
    <property type="entry name" value="SECRETORY GRANULE PROTEOGLYCAN CORE PROTEIN"/>
    <property type="match status" value="1"/>
</dbReference>
<keyword evidence="6" id="KW-1185">Reference proteome</keyword>
<dbReference type="PROSITE" id="PS01186">
    <property type="entry name" value="EGF_2"/>
    <property type="match status" value="1"/>
</dbReference>
<sequence>MSQPQRGPPGFGGGPGGQGYGGPGSVRRAREMLESGMIREARIQAVEPEGEQGNWGITRGNSKRNIVAALRGNQKPSLTISKPTPIPQWPLRDEADSQQGAANFSGSAFTSKGPPPQRPRRPSDVPSLLDSSKVQGTTPNFAYREPQAIRSPQYDSRGQELEVEPMEAYLSPPSTGKTPRVSAESDTLGALPPVGPIPDFPLPGMKLPPAPSQRLEESLSERSLRGPSFPFSTTSYISTIPEESEASTRNANSFASSMAIPPSWGSERPESDVLGVTSPASTATDSLDLRTPTSNIEGESGLVRQASIGKRGKPFLRTINRSGSGESMPQVRQTGIALGSPSVDGSPAITPGARVSYARPSPGVQIAQPDTPGDTRLDLDSSDTASSGDNRFPYSPSDADAPGVRAISPADMSSYSRSGLGVPDVSRYPSDVSGFDAPFMLDQSRRTLSASIRRPDATRDADMADMRSPGEGMSSKRPEVRRPPRLNINAVRDAEARGSLTSLPDLIRRATRVASNLERGKTASRLGIMDFLNNSQEKFDITRSPAAASDRRASEAISGILSAFPPPGITPKATPRFTEGATPNATQRSSWPLPQTMSDSRNIQTSGSDQGLTGQDSASKKRRCCGISRRVFLVISVVVFLLIAAAVVIPVVVVLTRQKDTTQPAPTVTPTTTPAPQTFECSNGGVTIHNGGNFSCVCANGFTGTHCTVAGDGSCITAAVGGSQKATLGSDLPRLLRQSESNFSIPLDSTRILSLFSSNNVSCTTENALVTFGMSSQKRRSFDSQLEESVFLRPRTNSPDSPSSDVGDIMVDPSAKPSKSETDTAATSTTSAAPGTTTLPAAQIQHILDFSRIAILYIFETTTTIGAAIEAQEDIQAFLTGMPTSNNTMGLDGAKMAPGFVLDFEKFTITLANGTVVGGGTGTDTGGNS</sequence>
<reference evidence="5 6" key="1">
    <citation type="journal article" date="2018" name="Front. Microbiol.">
        <title>Genomic and genetic insights into a cosmopolitan fungus, Paecilomyces variotii (Eurotiales).</title>
        <authorList>
            <person name="Urquhart A.S."/>
            <person name="Mondo S.J."/>
            <person name="Makela M.R."/>
            <person name="Hane J.K."/>
            <person name="Wiebenga A."/>
            <person name="He G."/>
            <person name="Mihaltcheva S."/>
            <person name="Pangilinan J."/>
            <person name="Lipzen A."/>
            <person name="Barry K."/>
            <person name="de Vries R.P."/>
            <person name="Grigoriev I.V."/>
            <person name="Idnurm A."/>
        </authorList>
    </citation>
    <scope>NUCLEOTIDE SEQUENCE [LARGE SCALE GENOMIC DNA]</scope>
    <source>
        <strain evidence="5 6">CBS 101075</strain>
    </source>
</reference>
<keyword evidence="3" id="KW-0472">Membrane</keyword>
<comment type="caution">
    <text evidence="5">The sequence shown here is derived from an EMBL/GenBank/DDBJ whole genome shotgun (WGS) entry which is preliminary data.</text>
</comment>
<dbReference type="PROSITE" id="PS50026">
    <property type="entry name" value="EGF_3"/>
    <property type="match status" value="1"/>
</dbReference>
<feature type="compositionally biased region" description="Polar residues" evidence="2">
    <location>
        <begin position="319"/>
        <end position="333"/>
    </location>
</feature>
<feature type="compositionally biased region" description="Polar residues" evidence="2">
    <location>
        <begin position="278"/>
        <end position="297"/>
    </location>
</feature>
<keyword evidence="1" id="KW-1015">Disulfide bond</keyword>
<dbReference type="GeneID" id="39596881"/>
<feature type="compositionally biased region" description="Gly residues" evidence="2">
    <location>
        <begin position="9"/>
        <end position="24"/>
    </location>
</feature>
<feature type="compositionally biased region" description="Basic and acidic residues" evidence="2">
    <location>
        <begin position="214"/>
        <end position="224"/>
    </location>
</feature>
<evidence type="ECO:0000256" key="3">
    <source>
        <dbReference type="SAM" id="Phobius"/>
    </source>
</evidence>
<evidence type="ECO:0000259" key="4">
    <source>
        <dbReference type="PROSITE" id="PS50026"/>
    </source>
</evidence>
<keyword evidence="3" id="KW-1133">Transmembrane helix</keyword>
<comment type="caution">
    <text evidence="1">Lacks conserved residue(s) required for the propagation of feature annotation.</text>
</comment>
<feature type="compositionally biased region" description="Polar residues" evidence="2">
    <location>
        <begin position="97"/>
        <end position="110"/>
    </location>
</feature>
<keyword evidence="1" id="KW-0245">EGF-like domain</keyword>
<feature type="compositionally biased region" description="Pro residues" evidence="2">
    <location>
        <begin position="193"/>
        <end position="211"/>
    </location>
</feature>
<feature type="region of interest" description="Disordered" evidence="2">
    <location>
        <begin position="564"/>
        <end position="617"/>
    </location>
</feature>